<dbReference type="EMBL" id="LXQA010045794">
    <property type="protein sequence ID" value="MCI01308.1"/>
    <property type="molecule type" value="Genomic_DNA"/>
</dbReference>
<keyword evidence="3 4" id="KW-0862">Zinc</keyword>
<feature type="domain" description="C3H1-type" evidence="6">
    <location>
        <begin position="25"/>
        <end position="52"/>
    </location>
</feature>
<feature type="zinc finger region" description="C3H1-type" evidence="4">
    <location>
        <begin position="25"/>
        <end position="52"/>
    </location>
</feature>
<dbReference type="Pfam" id="PF14608">
    <property type="entry name" value="zf-CCCH_2"/>
    <property type="match status" value="1"/>
</dbReference>
<evidence type="ECO:0000256" key="3">
    <source>
        <dbReference type="ARBA" id="ARBA00022833"/>
    </source>
</evidence>
<evidence type="ECO:0000256" key="5">
    <source>
        <dbReference type="SAM" id="MobiDB-lite"/>
    </source>
</evidence>
<keyword evidence="1 4" id="KW-0479">Metal-binding</keyword>
<dbReference type="Pfam" id="PF00642">
    <property type="entry name" value="zf-CCCH"/>
    <property type="match status" value="1"/>
</dbReference>
<dbReference type="Gene3D" id="4.10.1000.10">
    <property type="entry name" value="Zinc finger, CCCH-type"/>
    <property type="match status" value="1"/>
</dbReference>
<dbReference type="SMART" id="SM00356">
    <property type="entry name" value="ZnF_C3H1"/>
    <property type="match status" value="2"/>
</dbReference>
<dbReference type="GO" id="GO:0008270">
    <property type="term" value="F:zinc ion binding"/>
    <property type="evidence" value="ECO:0007669"/>
    <property type="project" value="UniProtKB-KW"/>
</dbReference>
<feature type="non-terminal residue" evidence="7">
    <location>
        <position position="1"/>
    </location>
</feature>
<comment type="caution">
    <text evidence="7">The sequence shown here is derived from an EMBL/GenBank/DDBJ whole genome shotgun (WGS) entry which is preliminary data.</text>
</comment>
<organism evidence="7 8">
    <name type="scientific">Trifolium medium</name>
    <dbReference type="NCBI Taxonomy" id="97028"/>
    <lineage>
        <taxon>Eukaryota</taxon>
        <taxon>Viridiplantae</taxon>
        <taxon>Streptophyta</taxon>
        <taxon>Embryophyta</taxon>
        <taxon>Tracheophyta</taxon>
        <taxon>Spermatophyta</taxon>
        <taxon>Magnoliopsida</taxon>
        <taxon>eudicotyledons</taxon>
        <taxon>Gunneridae</taxon>
        <taxon>Pentapetalae</taxon>
        <taxon>rosids</taxon>
        <taxon>fabids</taxon>
        <taxon>Fabales</taxon>
        <taxon>Fabaceae</taxon>
        <taxon>Papilionoideae</taxon>
        <taxon>50 kb inversion clade</taxon>
        <taxon>NPAAA clade</taxon>
        <taxon>Hologalegina</taxon>
        <taxon>IRL clade</taxon>
        <taxon>Trifolieae</taxon>
        <taxon>Trifolium</taxon>
    </lineage>
</organism>
<dbReference type="AlphaFoldDB" id="A0A392NN42"/>
<evidence type="ECO:0000313" key="8">
    <source>
        <dbReference type="Proteomes" id="UP000265520"/>
    </source>
</evidence>
<keyword evidence="8" id="KW-1185">Reference proteome</keyword>
<keyword evidence="2 4" id="KW-0863">Zinc-finger</keyword>
<evidence type="ECO:0000259" key="6">
    <source>
        <dbReference type="PROSITE" id="PS50103"/>
    </source>
</evidence>
<dbReference type="Proteomes" id="UP000265520">
    <property type="component" value="Unassembled WGS sequence"/>
</dbReference>
<feature type="domain" description="C3H1-type" evidence="6">
    <location>
        <begin position="53"/>
        <end position="80"/>
    </location>
</feature>
<name>A0A392NN42_9FABA</name>
<dbReference type="SUPFAM" id="SSF90229">
    <property type="entry name" value="CCCH zinc finger"/>
    <property type="match status" value="2"/>
</dbReference>
<feature type="zinc finger region" description="C3H1-type" evidence="4">
    <location>
        <begin position="53"/>
        <end position="80"/>
    </location>
</feature>
<feature type="region of interest" description="Disordered" evidence="5">
    <location>
        <begin position="1"/>
        <end position="21"/>
    </location>
</feature>
<accession>A0A392NN42</accession>
<reference evidence="7 8" key="1">
    <citation type="journal article" date="2018" name="Front. Plant Sci.">
        <title>Red Clover (Trifolium pratense) and Zigzag Clover (T. medium) - A Picture of Genomic Similarities and Differences.</title>
        <authorList>
            <person name="Dluhosova J."/>
            <person name="Istvanek J."/>
            <person name="Nedelnik J."/>
            <person name="Repkova J."/>
        </authorList>
    </citation>
    <scope>NUCLEOTIDE SEQUENCE [LARGE SCALE GENOMIC DNA]</scope>
    <source>
        <strain evidence="8">cv. 10/8</strain>
        <tissue evidence="7">Leaf</tissue>
    </source>
</reference>
<protein>
    <submittedName>
        <fullName evidence="7">Zinc finger CCCH domain-containing protein 31</fullName>
    </submittedName>
</protein>
<dbReference type="InterPro" id="IPR000571">
    <property type="entry name" value="Znf_CCCH"/>
</dbReference>
<sequence length="257" mass="28756">TRAQFPDGSSGQAPEDADYGNFHVNRDVSPCVYFMRGSCQRGNSCSFSHTFQAKRPQCKFFFSLQGCRNGESCLFSHDTDRSAASAHRNTCLPEDNAMNSASLLNLFPKSRDGSILVLDDTSLHFTSSLACHYDPSKIISTTSLSETTFTEPSLTGARILWGLYHPYQTIIAKAGKTLIPWNEVQCVLWFPCFDSYGEDLAGKKKVVQNFFEYLAIRFLADDLQEVQVIITMNNIRFSQLQVIACARDLLPFNGVIK</sequence>
<dbReference type="PROSITE" id="PS50103">
    <property type="entry name" value="ZF_C3H1"/>
    <property type="match status" value="2"/>
</dbReference>
<evidence type="ECO:0000256" key="4">
    <source>
        <dbReference type="PROSITE-ProRule" id="PRU00723"/>
    </source>
</evidence>
<evidence type="ECO:0000256" key="1">
    <source>
        <dbReference type="ARBA" id="ARBA00022723"/>
    </source>
</evidence>
<proteinExistence type="predicted"/>
<feature type="compositionally biased region" description="Polar residues" evidence="5">
    <location>
        <begin position="1"/>
        <end position="12"/>
    </location>
</feature>
<evidence type="ECO:0000313" key="7">
    <source>
        <dbReference type="EMBL" id="MCI01308.1"/>
    </source>
</evidence>
<evidence type="ECO:0000256" key="2">
    <source>
        <dbReference type="ARBA" id="ARBA00022771"/>
    </source>
</evidence>
<dbReference type="InterPro" id="IPR036855">
    <property type="entry name" value="Znf_CCCH_sf"/>
</dbReference>